<dbReference type="HAMAP" id="MF_00127">
    <property type="entry name" value="His_tRNA_synth"/>
    <property type="match status" value="1"/>
</dbReference>
<dbReference type="Pfam" id="PF03129">
    <property type="entry name" value="HGTP_anticodon"/>
    <property type="match status" value="1"/>
</dbReference>
<comment type="catalytic activity">
    <reaction evidence="8 9">
        <text>tRNA(His) + L-histidine + ATP = L-histidyl-tRNA(His) + AMP + diphosphate + H(+)</text>
        <dbReference type="Rhea" id="RHEA:17313"/>
        <dbReference type="Rhea" id="RHEA-COMP:9665"/>
        <dbReference type="Rhea" id="RHEA-COMP:9689"/>
        <dbReference type="ChEBI" id="CHEBI:15378"/>
        <dbReference type="ChEBI" id="CHEBI:30616"/>
        <dbReference type="ChEBI" id="CHEBI:33019"/>
        <dbReference type="ChEBI" id="CHEBI:57595"/>
        <dbReference type="ChEBI" id="CHEBI:78442"/>
        <dbReference type="ChEBI" id="CHEBI:78527"/>
        <dbReference type="ChEBI" id="CHEBI:456215"/>
        <dbReference type="EC" id="6.1.1.21"/>
    </reaction>
</comment>
<evidence type="ECO:0000256" key="1">
    <source>
        <dbReference type="ARBA" id="ARBA00008226"/>
    </source>
</evidence>
<reference evidence="13" key="1">
    <citation type="submission" date="2017-04" db="EMBL/GenBank/DDBJ databases">
        <title>Function of individual gut microbiota members based on whole genome sequencing of pure cultures obtained from chicken caecum.</title>
        <authorList>
            <person name="Medvecky M."/>
            <person name="Cejkova D."/>
            <person name="Polansky O."/>
            <person name="Karasova D."/>
            <person name="Kubasova T."/>
            <person name="Cizek A."/>
            <person name="Rychlik I."/>
        </authorList>
    </citation>
    <scope>NUCLEOTIDE SEQUENCE [LARGE SCALE GENOMIC DNA]</scope>
    <source>
        <strain evidence="13">An273</strain>
    </source>
</reference>
<dbReference type="PANTHER" id="PTHR43707">
    <property type="entry name" value="HISTIDYL-TRNA SYNTHETASE"/>
    <property type="match status" value="1"/>
</dbReference>
<dbReference type="InterPro" id="IPR036621">
    <property type="entry name" value="Anticodon-bd_dom_sf"/>
</dbReference>
<dbReference type="Pfam" id="PF13393">
    <property type="entry name" value="tRNA-synt_His"/>
    <property type="match status" value="1"/>
</dbReference>
<dbReference type="PANTHER" id="PTHR43707:SF1">
    <property type="entry name" value="HISTIDINE--TRNA LIGASE, MITOCHONDRIAL-RELATED"/>
    <property type="match status" value="1"/>
</dbReference>
<dbReference type="AlphaFoldDB" id="A0A1Y4DCN7"/>
<dbReference type="EC" id="6.1.1.21" evidence="9"/>
<sequence length="409" mass="45730">MSKLVRGFRDIFEPQSKNFTELENCARGVFSLYGFGELRLPTVELKELFIKSTGETTDIVQKEMYAFEDAGHRQLAIRPEGTPGVVRAYLENNFTQNAPVQKFYYIGNMFRAERPQAGRYREFEQIGAEYIGNSAPAADAEVILMLKDIVAKFGAKNYKVKINSLGCDKCRPLYRQELIDFLSAEKDTLCENCQTRLEKNPLRVLDCKIDGSRFAGRVPTMKLCPECQAHFDEVQALLKGKIDFEVDPMLVRGLDYYSRTVFEFQAGDASQNAIAAGGRYDTLVKHMGGPATPAIGWAMGAERVIMARGETVPAKQKSVYVVSLDKTCNETAFNLMQTLRHAGIRTEGGLFDKNVKGQMKQSDRCGASYALILGEDELAKQAVTLKDLTTGEQKQIPFEALTDEVKKLV</sequence>
<evidence type="ECO:0000313" key="13">
    <source>
        <dbReference type="Proteomes" id="UP000196368"/>
    </source>
</evidence>
<feature type="binding site" evidence="10">
    <location>
        <begin position="256"/>
        <end position="257"/>
    </location>
    <ligand>
        <name>L-histidine</name>
        <dbReference type="ChEBI" id="CHEBI:57595"/>
    </ligand>
</feature>
<feature type="binding site" evidence="10">
    <location>
        <position position="252"/>
    </location>
    <ligand>
        <name>L-histidine</name>
        <dbReference type="ChEBI" id="CHEBI:57595"/>
    </ligand>
</feature>
<keyword evidence="13" id="KW-1185">Reference proteome</keyword>
<evidence type="ECO:0000256" key="6">
    <source>
        <dbReference type="ARBA" id="ARBA00022917"/>
    </source>
</evidence>
<feature type="binding site" evidence="10">
    <location>
        <position position="125"/>
    </location>
    <ligand>
        <name>L-histidine</name>
        <dbReference type="ChEBI" id="CHEBI:57595"/>
    </ligand>
</feature>
<dbReference type="GO" id="GO:0004821">
    <property type="term" value="F:histidine-tRNA ligase activity"/>
    <property type="evidence" value="ECO:0007669"/>
    <property type="project" value="UniProtKB-UniRule"/>
</dbReference>
<dbReference type="InterPro" id="IPR004154">
    <property type="entry name" value="Anticodon-bd"/>
</dbReference>
<evidence type="ECO:0000259" key="11">
    <source>
        <dbReference type="PROSITE" id="PS50862"/>
    </source>
</evidence>
<evidence type="ECO:0000256" key="8">
    <source>
        <dbReference type="ARBA" id="ARBA00047639"/>
    </source>
</evidence>
<dbReference type="GO" id="GO:0005737">
    <property type="term" value="C:cytoplasm"/>
    <property type="evidence" value="ECO:0007669"/>
    <property type="project" value="UniProtKB-SubCell"/>
</dbReference>
<keyword evidence="3 9" id="KW-0436">Ligase</keyword>
<feature type="binding site" evidence="10">
    <location>
        <position position="111"/>
    </location>
    <ligand>
        <name>L-histidine</name>
        <dbReference type="ChEBI" id="CHEBI:57595"/>
    </ligand>
</feature>
<feature type="binding site" evidence="10">
    <location>
        <begin position="80"/>
        <end position="82"/>
    </location>
    <ligand>
        <name>L-histidine</name>
        <dbReference type="ChEBI" id="CHEBI:57595"/>
    </ligand>
</feature>
<dbReference type="GO" id="GO:0005524">
    <property type="term" value="F:ATP binding"/>
    <property type="evidence" value="ECO:0007669"/>
    <property type="project" value="UniProtKB-UniRule"/>
</dbReference>
<accession>A0A1Y4DCN7</accession>
<comment type="subcellular location">
    <subcellularLocation>
        <location evidence="9">Cytoplasm</location>
    </subcellularLocation>
</comment>
<evidence type="ECO:0000256" key="4">
    <source>
        <dbReference type="ARBA" id="ARBA00022741"/>
    </source>
</evidence>
<evidence type="ECO:0000256" key="9">
    <source>
        <dbReference type="HAMAP-Rule" id="MF_00127"/>
    </source>
</evidence>
<comment type="subunit">
    <text evidence="2 9">Homodimer.</text>
</comment>
<dbReference type="InterPro" id="IPR033656">
    <property type="entry name" value="HisRS_anticodon"/>
</dbReference>
<dbReference type="InterPro" id="IPR006195">
    <property type="entry name" value="aa-tRNA-synth_II"/>
</dbReference>
<dbReference type="Proteomes" id="UP000196368">
    <property type="component" value="Unassembled WGS sequence"/>
</dbReference>
<dbReference type="SUPFAM" id="SSF52954">
    <property type="entry name" value="Class II aaRS ABD-related"/>
    <property type="match status" value="1"/>
</dbReference>
<name>A0A1Y4DCN7_9BACT</name>
<keyword evidence="4 9" id="KW-0547">Nucleotide-binding</keyword>
<keyword evidence="7 9" id="KW-0030">Aminoacyl-tRNA synthetase</keyword>
<organism evidence="12 13">
    <name type="scientific">Candidatus Avelusimicrobium gallicola</name>
    <dbReference type="NCBI Taxonomy" id="2562704"/>
    <lineage>
        <taxon>Bacteria</taxon>
        <taxon>Pseudomonadati</taxon>
        <taxon>Elusimicrobiota</taxon>
        <taxon>Elusimicrobia</taxon>
        <taxon>Elusimicrobiales</taxon>
        <taxon>Elusimicrobiaceae</taxon>
        <taxon>Candidatus Avelusimicrobium</taxon>
    </lineage>
</organism>
<dbReference type="InterPro" id="IPR045864">
    <property type="entry name" value="aa-tRNA-synth_II/BPL/LPL"/>
</dbReference>
<evidence type="ECO:0000256" key="7">
    <source>
        <dbReference type="ARBA" id="ARBA00023146"/>
    </source>
</evidence>
<dbReference type="PROSITE" id="PS50862">
    <property type="entry name" value="AA_TRNA_LIGASE_II"/>
    <property type="match status" value="1"/>
</dbReference>
<keyword evidence="9" id="KW-0963">Cytoplasm</keyword>
<evidence type="ECO:0000313" key="12">
    <source>
        <dbReference type="EMBL" id="OUO56877.1"/>
    </source>
</evidence>
<keyword evidence="6 9" id="KW-0648">Protein biosynthesis</keyword>
<dbReference type="InterPro" id="IPR004516">
    <property type="entry name" value="HisRS/HisZ"/>
</dbReference>
<dbReference type="GO" id="GO:0006427">
    <property type="term" value="P:histidyl-tRNA aminoacylation"/>
    <property type="evidence" value="ECO:0007669"/>
    <property type="project" value="UniProtKB-UniRule"/>
</dbReference>
<feature type="domain" description="Aminoacyl-transfer RNA synthetases class-II family profile" evidence="11">
    <location>
        <begin position="20"/>
        <end position="307"/>
    </location>
</feature>
<dbReference type="CDD" id="cd00859">
    <property type="entry name" value="HisRS_anticodon"/>
    <property type="match status" value="1"/>
</dbReference>
<evidence type="ECO:0000256" key="10">
    <source>
        <dbReference type="PIRSR" id="PIRSR001549-1"/>
    </source>
</evidence>
<evidence type="ECO:0000256" key="2">
    <source>
        <dbReference type="ARBA" id="ARBA00011738"/>
    </source>
</evidence>
<evidence type="ECO:0000256" key="5">
    <source>
        <dbReference type="ARBA" id="ARBA00022840"/>
    </source>
</evidence>
<dbReference type="OrthoDB" id="9800814at2"/>
<gene>
    <name evidence="9" type="primary">hisS</name>
    <name evidence="12" type="ORF">B5F75_03255</name>
</gene>
<comment type="similarity">
    <text evidence="1 9">Belongs to the class-II aminoacyl-tRNA synthetase family.</text>
</comment>
<dbReference type="CDD" id="cd00773">
    <property type="entry name" value="HisRS-like_core"/>
    <property type="match status" value="1"/>
</dbReference>
<dbReference type="NCBIfam" id="TIGR00442">
    <property type="entry name" value="hisS"/>
    <property type="match status" value="1"/>
</dbReference>
<keyword evidence="5 9" id="KW-0067">ATP-binding</keyword>
<evidence type="ECO:0000256" key="3">
    <source>
        <dbReference type="ARBA" id="ARBA00022598"/>
    </source>
</evidence>
<feature type="binding site" evidence="10">
    <location>
        <position position="129"/>
    </location>
    <ligand>
        <name>L-histidine</name>
        <dbReference type="ChEBI" id="CHEBI:57595"/>
    </ligand>
</feature>
<proteinExistence type="inferred from homology"/>
<dbReference type="PIRSF" id="PIRSF001549">
    <property type="entry name" value="His-tRNA_synth"/>
    <property type="match status" value="1"/>
</dbReference>
<dbReference type="RefSeq" id="WP_087287899.1">
    <property type="nucleotide sequence ID" value="NZ_NFJD01000002.1"/>
</dbReference>
<protein>
    <recommendedName>
        <fullName evidence="9">Histidine--tRNA ligase</fullName>
        <ecNumber evidence="9">6.1.1.21</ecNumber>
    </recommendedName>
    <alternativeName>
        <fullName evidence="9">Histidyl-tRNA synthetase</fullName>
        <shortName evidence="9">HisRS</shortName>
    </alternativeName>
</protein>
<dbReference type="EMBL" id="NFJD01000002">
    <property type="protein sequence ID" value="OUO56877.1"/>
    <property type="molecule type" value="Genomic_DNA"/>
</dbReference>
<comment type="caution">
    <text evidence="12">The sequence shown here is derived from an EMBL/GenBank/DDBJ whole genome shotgun (WGS) entry which is preliminary data.</text>
</comment>
<dbReference type="InterPro" id="IPR015807">
    <property type="entry name" value="His-tRNA-ligase"/>
</dbReference>
<dbReference type="InterPro" id="IPR041715">
    <property type="entry name" value="HisRS-like_core"/>
</dbReference>
<dbReference type="SUPFAM" id="SSF55681">
    <property type="entry name" value="Class II aaRS and biotin synthetases"/>
    <property type="match status" value="1"/>
</dbReference>
<dbReference type="Gene3D" id="3.30.930.10">
    <property type="entry name" value="Bira Bifunctional Protein, Domain 2"/>
    <property type="match status" value="1"/>
</dbReference>
<dbReference type="Gene3D" id="3.40.50.800">
    <property type="entry name" value="Anticodon-binding domain"/>
    <property type="match status" value="1"/>
</dbReference>